<reference evidence="2 3" key="1">
    <citation type="journal article" date="2021" name="Sci. Rep.">
        <title>The genome of the diatom Chaetoceros tenuissimus carries an ancient integrated fragment of an extant virus.</title>
        <authorList>
            <person name="Hongo Y."/>
            <person name="Kimura K."/>
            <person name="Takaki Y."/>
            <person name="Yoshida Y."/>
            <person name="Baba S."/>
            <person name="Kobayashi G."/>
            <person name="Nagasaki K."/>
            <person name="Hano T."/>
            <person name="Tomaru Y."/>
        </authorList>
    </citation>
    <scope>NUCLEOTIDE SEQUENCE [LARGE SCALE GENOMIC DNA]</scope>
    <source>
        <strain evidence="2 3">NIES-3715</strain>
    </source>
</reference>
<comment type="caution">
    <text evidence="2">The sequence shown here is derived from an EMBL/GenBank/DDBJ whole genome shotgun (WGS) entry which is preliminary data.</text>
</comment>
<sequence length="317" mass="35011">MKRNKQKNKENNGDEPLLEFTQEEVHSSSFRLDSATALDVSQRKALEDEDKKLDAISTTTGTSKALSGSNEINSLLMSFVSDQTSMNTLFFPKEAVTVSTNTTHRLSSSSSIHGSNHEDNNNPFSEGRQNKKGATTCIGSGSSFMNSSLLTTTNSSFPASSSITSSDDNQDACSINSSSSEVEKPLSSFLSNNKRAEMNTTGNSSLLAQYEKNEEIFYQGEPPSSRNTTPIIQKELLQRQTLHSCSASVIEEEMDEQWYNELEPIQGPRQDEEYYLSTIQDMNELFLKEIKTGGSYMNDLGQDFNDILEACMTGDAP</sequence>
<dbReference type="AlphaFoldDB" id="A0AAD3D314"/>
<feature type="region of interest" description="Disordered" evidence="1">
    <location>
        <begin position="102"/>
        <end position="137"/>
    </location>
</feature>
<organism evidence="2 3">
    <name type="scientific">Chaetoceros tenuissimus</name>
    <dbReference type="NCBI Taxonomy" id="426638"/>
    <lineage>
        <taxon>Eukaryota</taxon>
        <taxon>Sar</taxon>
        <taxon>Stramenopiles</taxon>
        <taxon>Ochrophyta</taxon>
        <taxon>Bacillariophyta</taxon>
        <taxon>Coscinodiscophyceae</taxon>
        <taxon>Chaetocerotophycidae</taxon>
        <taxon>Chaetocerotales</taxon>
        <taxon>Chaetocerotaceae</taxon>
        <taxon>Chaetoceros</taxon>
    </lineage>
</organism>
<name>A0AAD3D314_9STRA</name>
<gene>
    <name evidence="2" type="ORF">CTEN210_13397</name>
</gene>
<protein>
    <submittedName>
        <fullName evidence="2">Uncharacterized protein</fullName>
    </submittedName>
</protein>
<evidence type="ECO:0000256" key="1">
    <source>
        <dbReference type="SAM" id="MobiDB-lite"/>
    </source>
</evidence>
<dbReference type="EMBL" id="BLLK01000057">
    <property type="protein sequence ID" value="GFH56921.1"/>
    <property type="molecule type" value="Genomic_DNA"/>
</dbReference>
<feature type="compositionally biased region" description="Low complexity" evidence="1">
    <location>
        <begin position="155"/>
        <end position="166"/>
    </location>
</feature>
<evidence type="ECO:0000313" key="2">
    <source>
        <dbReference type="EMBL" id="GFH56921.1"/>
    </source>
</evidence>
<accession>A0AAD3D314</accession>
<feature type="region of interest" description="Disordered" evidence="1">
    <location>
        <begin position="155"/>
        <end position="179"/>
    </location>
</feature>
<evidence type="ECO:0000313" key="3">
    <source>
        <dbReference type="Proteomes" id="UP001054902"/>
    </source>
</evidence>
<dbReference type="Proteomes" id="UP001054902">
    <property type="component" value="Unassembled WGS sequence"/>
</dbReference>
<keyword evidence="3" id="KW-1185">Reference proteome</keyword>
<proteinExistence type="predicted"/>